<evidence type="ECO:0000256" key="7">
    <source>
        <dbReference type="ARBA" id="ARBA00044356"/>
    </source>
</evidence>
<dbReference type="Pfam" id="PF01008">
    <property type="entry name" value="IF-2B"/>
    <property type="match status" value="1"/>
</dbReference>
<evidence type="ECO:0000256" key="8">
    <source>
        <dbReference type="ARBA" id="ARBA00046432"/>
    </source>
</evidence>
<dbReference type="SUPFAM" id="SSF100950">
    <property type="entry name" value="NagB/RpiA/CoA transferase-like"/>
    <property type="match status" value="1"/>
</dbReference>
<feature type="compositionally biased region" description="Low complexity" evidence="10">
    <location>
        <begin position="286"/>
        <end position="298"/>
    </location>
</feature>
<evidence type="ECO:0000256" key="5">
    <source>
        <dbReference type="ARBA" id="ARBA00022917"/>
    </source>
</evidence>
<organism evidence="11 12">
    <name type="scientific">Adineta steineri</name>
    <dbReference type="NCBI Taxonomy" id="433720"/>
    <lineage>
        <taxon>Eukaryota</taxon>
        <taxon>Metazoa</taxon>
        <taxon>Spiralia</taxon>
        <taxon>Gnathifera</taxon>
        <taxon>Rotifera</taxon>
        <taxon>Eurotatoria</taxon>
        <taxon>Bdelloidea</taxon>
        <taxon>Adinetida</taxon>
        <taxon>Adinetidae</taxon>
        <taxon>Adineta</taxon>
    </lineage>
</organism>
<accession>A0A813NZR6</accession>
<dbReference type="OrthoDB" id="10254737at2759"/>
<feature type="region of interest" description="Disordered" evidence="10">
    <location>
        <begin position="286"/>
        <end position="315"/>
    </location>
</feature>
<gene>
    <name evidence="11" type="ORF">VCS650_LOCUS959</name>
</gene>
<evidence type="ECO:0000256" key="2">
    <source>
        <dbReference type="ARBA" id="ARBA00007251"/>
    </source>
</evidence>
<feature type="compositionally biased region" description="Basic residues" evidence="10">
    <location>
        <begin position="27"/>
        <end position="38"/>
    </location>
</feature>
<feature type="region of interest" description="Disordered" evidence="10">
    <location>
        <begin position="90"/>
        <end position="129"/>
    </location>
</feature>
<comment type="subcellular location">
    <subcellularLocation>
        <location evidence="1">Cytoplasm</location>
        <location evidence="1">Cytosol</location>
    </subcellularLocation>
</comment>
<feature type="compositionally biased region" description="Polar residues" evidence="10">
    <location>
        <begin position="90"/>
        <end position="104"/>
    </location>
</feature>
<evidence type="ECO:0000313" key="12">
    <source>
        <dbReference type="Proteomes" id="UP000663891"/>
    </source>
</evidence>
<dbReference type="InterPro" id="IPR037171">
    <property type="entry name" value="NagB/RpiA_transferase-like"/>
</dbReference>
<name>A0A813NZR6_9BILA</name>
<dbReference type="GO" id="GO:0003743">
    <property type="term" value="F:translation initiation factor activity"/>
    <property type="evidence" value="ECO:0007669"/>
    <property type="project" value="UniProtKB-KW"/>
</dbReference>
<feature type="region of interest" description="Disordered" evidence="10">
    <location>
        <begin position="23"/>
        <end position="71"/>
    </location>
</feature>
<comment type="caution">
    <text evidence="11">The sequence shown here is derived from an EMBL/GenBank/DDBJ whole genome shotgun (WGS) entry which is preliminary data.</text>
</comment>
<dbReference type="InterPro" id="IPR042529">
    <property type="entry name" value="IF_2B-like_C"/>
</dbReference>
<dbReference type="PANTHER" id="PTHR10233">
    <property type="entry name" value="TRANSLATION INITIATION FACTOR EIF-2B"/>
    <property type="match status" value="1"/>
</dbReference>
<feature type="compositionally biased region" description="Polar residues" evidence="10">
    <location>
        <begin position="182"/>
        <end position="199"/>
    </location>
</feature>
<comment type="similarity">
    <text evidence="2 9">Belongs to the eIF-2B alpha/beta/delta subunits family.</text>
</comment>
<feature type="compositionally biased region" description="Basic and acidic residues" evidence="10">
    <location>
        <begin position="164"/>
        <end position="177"/>
    </location>
</feature>
<evidence type="ECO:0000256" key="1">
    <source>
        <dbReference type="ARBA" id="ARBA00004514"/>
    </source>
</evidence>
<dbReference type="EMBL" id="CAJNON010000004">
    <property type="protein sequence ID" value="CAF0746101.1"/>
    <property type="molecule type" value="Genomic_DNA"/>
</dbReference>
<dbReference type="Proteomes" id="UP000663891">
    <property type="component" value="Unassembled WGS sequence"/>
</dbReference>
<evidence type="ECO:0000256" key="3">
    <source>
        <dbReference type="ARBA" id="ARBA00022490"/>
    </source>
</evidence>
<feature type="compositionally biased region" description="Low complexity" evidence="10">
    <location>
        <begin position="105"/>
        <end position="119"/>
    </location>
</feature>
<feature type="region of interest" description="Disordered" evidence="10">
    <location>
        <begin position="164"/>
        <end position="267"/>
    </location>
</feature>
<proteinExistence type="inferred from homology"/>
<dbReference type="InterPro" id="IPR000649">
    <property type="entry name" value="IF-2B-related"/>
</dbReference>
<protein>
    <recommendedName>
        <fullName evidence="6">Translation initiation factor eIF2B subunit delta</fullName>
    </recommendedName>
    <alternativeName>
        <fullName evidence="7">eIF2B GDP-GTP exchange factor subunit delta</fullName>
    </alternativeName>
</protein>
<keyword evidence="4" id="KW-0396">Initiation factor</keyword>
<evidence type="ECO:0000256" key="10">
    <source>
        <dbReference type="SAM" id="MobiDB-lite"/>
    </source>
</evidence>
<evidence type="ECO:0000256" key="6">
    <source>
        <dbReference type="ARBA" id="ARBA00044147"/>
    </source>
</evidence>
<comment type="subunit">
    <text evidence="8">Component of the translation initiation factor 2B (eIF2B) complex which is a heterodecamer of two sets of five different subunits: alpha, beta, gamma, delta and epsilon. Subunits alpha, beta and delta comprise a regulatory subcomplex and subunits epsilon and gamma comprise a catalytic subcomplex. Within the complex, the hexameric regulatory complex resides at the center, with the two heterodimeric catalytic subcomplexes bound on opposite sides.</text>
</comment>
<dbReference type="Gene3D" id="3.40.50.10470">
    <property type="entry name" value="Translation initiation factor eif-2b, domain 2"/>
    <property type="match status" value="1"/>
</dbReference>
<dbReference type="PANTHER" id="PTHR10233:SF14">
    <property type="entry name" value="TRANSLATION INITIATION FACTOR EIF-2B SUBUNIT DELTA"/>
    <property type="match status" value="1"/>
</dbReference>
<evidence type="ECO:0000256" key="4">
    <source>
        <dbReference type="ARBA" id="ARBA00022540"/>
    </source>
</evidence>
<feature type="compositionally biased region" description="Polar residues" evidence="10">
    <location>
        <begin position="241"/>
        <end position="257"/>
    </location>
</feature>
<keyword evidence="3" id="KW-0963">Cytoplasm</keyword>
<dbReference type="GO" id="GO:0005829">
    <property type="term" value="C:cytosol"/>
    <property type="evidence" value="ECO:0007669"/>
    <property type="project" value="UniProtKB-SubCell"/>
</dbReference>
<evidence type="ECO:0000256" key="9">
    <source>
        <dbReference type="RuleBase" id="RU003814"/>
    </source>
</evidence>
<feature type="compositionally biased region" description="Polar residues" evidence="10">
    <location>
        <begin position="55"/>
        <end position="64"/>
    </location>
</feature>
<dbReference type="AlphaFoldDB" id="A0A813NZR6"/>
<sequence>MSSIRRVIRTIFFRSFCISRMDESTKPKRNRAERKNKKQQINDSKTEKIDDNVFNEDTQQQQKLPESDIPKEIIETTTMSSIPNRPASLASSVASITSNQNPSVSSKKQQAKQSKPAASGGKTASEATSVSDITEITEHLATTTIQQNPHGPPISIPPKVLLSKAERRAKQEAERAAKSSKQKPGTSTPKPNETPQASAISKKPSTDHTPTPSISAHLSGSHRPQSEISEAGTLVSLRSVRPTTTTSSIISNQPQQKRQPKKASNERVTLFSHLTIYSRTLEKLSMTSSVRPTTTTSSIISNQPQQKRQPKKASNERVTLFSHLTIYSRTLEKLSMTSDSKLVHPAIIKLGLQYATRQIVGSNLRCVAFLVAIQKMIEDYEGPAGSNNLSILDPVDLNTKLKMNINFLTKCRPNAVTMGTAIRYLKTHIERIPRNITNEKAKELLDDVIKSFLREKIELSGTAIAETYAITKITNGDVILIFGYSSLIMRILEVAVRRSIDFRVIIVDSRPQQHGLKSARRLLSLNVKCTYVLINAVSFIISEVTKVLLGAHGLLGNGYVMSQIGTAQISLIAKTHNVPVLVCCETYKFCERVQTDSFVFNELGDPNDLTANHPLLSAAIPSSSSTATDDSNSNLNILNMTYDVTPPTFISAVITELGILPCTSVAVVIRMQNKQLDEICGQEQQSITTTATTSNMNVHNPPLETV</sequence>
<reference evidence="11" key="1">
    <citation type="submission" date="2021-02" db="EMBL/GenBank/DDBJ databases">
        <authorList>
            <person name="Nowell W R."/>
        </authorList>
    </citation>
    <scope>NUCLEOTIDE SEQUENCE</scope>
</reference>
<evidence type="ECO:0000313" key="11">
    <source>
        <dbReference type="EMBL" id="CAF0746101.1"/>
    </source>
</evidence>
<feature type="compositionally biased region" description="Polar residues" evidence="10">
    <location>
        <begin position="207"/>
        <end position="228"/>
    </location>
</feature>
<keyword evidence="5" id="KW-0648">Protein biosynthesis</keyword>